<evidence type="ECO:0000256" key="6">
    <source>
        <dbReference type="ARBA" id="ARBA00023004"/>
    </source>
</evidence>
<gene>
    <name evidence="11" type="ORF">N8I77_009707</name>
</gene>
<dbReference type="PANTHER" id="PTHR24305:SF237">
    <property type="entry name" value="CYTOCHROME P450 MONOOXYGENASE ATNE-RELATED"/>
    <property type="match status" value="1"/>
</dbReference>
<feature type="transmembrane region" description="Helical" evidence="10">
    <location>
        <begin position="216"/>
        <end position="242"/>
    </location>
</feature>
<keyword evidence="6 8" id="KW-0408">Iron</keyword>
<reference evidence="11" key="1">
    <citation type="submission" date="2023-06" db="EMBL/GenBank/DDBJ databases">
        <authorList>
            <person name="Noh H."/>
        </authorList>
    </citation>
    <scope>NUCLEOTIDE SEQUENCE</scope>
    <source>
        <strain evidence="11">DUCC20226</strain>
    </source>
</reference>
<accession>A0AAD9SA29</accession>
<keyword evidence="3 8" id="KW-0349">Heme</keyword>
<dbReference type="InterPro" id="IPR017972">
    <property type="entry name" value="Cyt_P450_CS"/>
</dbReference>
<dbReference type="InterPro" id="IPR002401">
    <property type="entry name" value="Cyt_P450_E_grp-I"/>
</dbReference>
<comment type="caution">
    <text evidence="11">The sequence shown here is derived from an EMBL/GenBank/DDBJ whole genome shotgun (WGS) entry which is preliminary data.</text>
</comment>
<feature type="binding site" description="axial binding residue" evidence="8">
    <location>
        <position position="478"/>
    </location>
    <ligand>
        <name>heme</name>
        <dbReference type="ChEBI" id="CHEBI:30413"/>
    </ligand>
    <ligandPart>
        <name>Fe</name>
        <dbReference type="ChEBI" id="CHEBI:18248"/>
    </ligandPart>
</feature>
<comment type="cofactor">
    <cofactor evidence="1 8">
        <name>heme</name>
        <dbReference type="ChEBI" id="CHEBI:30413"/>
    </cofactor>
</comment>
<dbReference type="SUPFAM" id="SSF48264">
    <property type="entry name" value="Cytochrome P450"/>
    <property type="match status" value="1"/>
</dbReference>
<feature type="transmembrane region" description="Helical" evidence="10">
    <location>
        <begin position="16"/>
        <end position="36"/>
    </location>
</feature>
<dbReference type="InterPro" id="IPR050121">
    <property type="entry name" value="Cytochrome_P450_monoxygenase"/>
</dbReference>
<keyword evidence="10" id="KW-0812">Transmembrane</keyword>
<keyword evidence="5 9" id="KW-0560">Oxidoreductase</keyword>
<dbReference type="PRINTS" id="PR00385">
    <property type="entry name" value="P450"/>
</dbReference>
<keyword evidence="10" id="KW-1133">Transmembrane helix</keyword>
<evidence type="ECO:0000256" key="5">
    <source>
        <dbReference type="ARBA" id="ARBA00023002"/>
    </source>
</evidence>
<keyword evidence="12" id="KW-1185">Reference proteome</keyword>
<comment type="similarity">
    <text evidence="2 9">Belongs to the cytochrome P450 family.</text>
</comment>
<dbReference type="GO" id="GO:0020037">
    <property type="term" value="F:heme binding"/>
    <property type="evidence" value="ECO:0007669"/>
    <property type="project" value="InterPro"/>
</dbReference>
<dbReference type="EMBL" id="JAUJFL010000005">
    <property type="protein sequence ID" value="KAK2603236.1"/>
    <property type="molecule type" value="Genomic_DNA"/>
</dbReference>
<dbReference type="PRINTS" id="PR00463">
    <property type="entry name" value="EP450I"/>
</dbReference>
<dbReference type="GO" id="GO:0005506">
    <property type="term" value="F:iron ion binding"/>
    <property type="evidence" value="ECO:0007669"/>
    <property type="project" value="InterPro"/>
</dbReference>
<evidence type="ECO:0000313" key="12">
    <source>
        <dbReference type="Proteomes" id="UP001265746"/>
    </source>
</evidence>
<dbReference type="Gene3D" id="1.10.630.10">
    <property type="entry name" value="Cytochrome P450"/>
    <property type="match status" value="1"/>
</dbReference>
<evidence type="ECO:0000256" key="1">
    <source>
        <dbReference type="ARBA" id="ARBA00001971"/>
    </source>
</evidence>
<evidence type="ECO:0000256" key="7">
    <source>
        <dbReference type="ARBA" id="ARBA00023033"/>
    </source>
</evidence>
<keyword evidence="4 8" id="KW-0479">Metal-binding</keyword>
<evidence type="ECO:0000256" key="2">
    <source>
        <dbReference type="ARBA" id="ARBA00010617"/>
    </source>
</evidence>
<dbReference type="PROSITE" id="PS00086">
    <property type="entry name" value="CYTOCHROME_P450"/>
    <property type="match status" value="1"/>
</dbReference>
<dbReference type="GO" id="GO:0004497">
    <property type="term" value="F:monooxygenase activity"/>
    <property type="evidence" value="ECO:0007669"/>
    <property type="project" value="UniProtKB-KW"/>
</dbReference>
<dbReference type="Proteomes" id="UP001265746">
    <property type="component" value="Unassembled WGS sequence"/>
</dbReference>
<name>A0AAD9SA29_PHOAM</name>
<dbReference type="InterPro" id="IPR036396">
    <property type="entry name" value="Cyt_P450_sf"/>
</dbReference>
<evidence type="ECO:0000256" key="4">
    <source>
        <dbReference type="ARBA" id="ARBA00022723"/>
    </source>
</evidence>
<dbReference type="CDD" id="cd11061">
    <property type="entry name" value="CYP67-like"/>
    <property type="match status" value="1"/>
</dbReference>
<sequence length="547" mass="62143">MSYQEGVREGSNFKGIVILSTLAVGYLISTVVYRLYLHPLAKYPGPFWAKITSFPSYWHALKQDRHLWLFQLQEEFGSTFRYAPNSILINTPNAFKAIYGPKGNVKKGVFYLVWPRNVDTLTTLNVIDTEIHGRKRRVLNHSFSDRALRSAEQFVLSNTDRWCELIEDQAAPAGGEAWSSSLNMTDWANYLVFDILGDLCFGRQFNMKEPESDLRYVIHLITGFVEILHPIAMSPFAGFWAWMKPRGLDCVLQFASPPALKKWEAFVEDCIADRTKVEQEREHQLQAGLVPEGEERKDFFHYLFHAEDPETGTRGFPPHEMYGEAELLIIAGSDTTSIVMSSLLFYLTRHPAIQTKLANEIRSTFSTASEIKSGPKLQSCEYLRAFIQEGLRMTPPVGSETLREVREGGTDVDGTFFPPGVNVSVAYYCLSYNKDVYPEPFKFRPERWIVDDNEGSTEDSVALAESGACAFSMGSRGCPGKYLAWIEMSIVMAKLIYMFDMRQDPGNPLGGGDPRLGRGRQNVDLYQTYDVFVSLRDGPMIQFKRRE</sequence>
<organism evidence="11 12">
    <name type="scientific">Phomopsis amygdali</name>
    <name type="common">Fusicoccum amygdali</name>
    <dbReference type="NCBI Taxonomy" id="1214568"/>
    <lineage>
        <taxon>Eukaryota</taxon>
        <taxon>Fungi</taxon>
        <taxon>Dikarya</taxon>
        <taxon>Ascomycota</taxon>
        <taxon>Pezizomycotina</taxon>
        <taxon>Sordariomycetes</taxon>
        <taxon>Sordariomycetidae</taxon>
        <taxon>Diaporthales</taxon>
        <taxon>Diaporthaceae</taxon>
        <taxon>Diaporthe</taxon>
    </lineage>
</organism>
<evidence type="ECO:0000256" key="8">
    <source>
        <dbReference type="PIRSR" id="PIRSR602401-1"/>
    </source>
</evidence>
<evidence type="ECO:0000256" key="3">
    <source>
        <dbReference type="ARBA" id="ARBA00022617"/>
    </source>
</evidence>
<keyword evidence="7 9" id="KW-0503">Monooxygenase</keyword>
<evidence type="ECO:0000256" key="10">
    <source>
        <dbReference type="SAM" id="Phobius"/>
    </source>
</evidence>
<keyword evidence="10" id="KW-0472">Membrane</keyword>
<dbReference type="GO" id="GO:0016705">
    <property type="term" value="F:oxidoreductase activity, acting on paired donors, with incorporation or reduction of molecular oxygen"/>
    <property type="evidence" value="ECO:0007669"/>
    <property type="project" value="InterPro"/>
</dbReference>
<dbReference type="Pfam" id="PF00067">
    <property type="entry name" value="p450"/>
    <property type="match status" value="1"/>
</dbReference>
<protein>
    <submittedName>
        <fullName evidence="11">Uncharacterized protein</fullName>
    </submittedName>
</protein>
<evidence type="ECO:0000256" key="9">
    <source>
        <dbReference type="RuleBase" id="RU000461"/>
    </source>
</evidence>
<dbReference type="AlphaFoldDB" id="A0AAD9SA29"/>
<dbReference type="InterPro" id="IPR001128">
    <property type="entry name" value="Cyt_P450"/>
</dbReference>
<dbReference type="PANTHER" id="PTHR24305">
    <property type="entry name" value="CYTOCHROME P450"/>
    <property type="match status" value="1"/>
</dbReference>
<proteinExistence type="inferred from homology"/>
<evidence type="ECO:0000313" key="11">
    <source>
        <dbReference type="EMBL" id="KAK2603236.1"/>
    </source>
</evidence>